<feature type="transmembrane region" description="Helical" evidence="2">
    <location>
        <begin position="97"/>
        <end position="118"/>
    </location>
</feature>
<feature type="transmembrane region" description="Helical" evidence="2">
    <location>
        <begin position="298"/>
        <end position="314"/>
    </location>
</feature>
<keyword evidence="2" id="KW-0472">Membrane</keyword>
<dbReference type="OrthoDB" id="298012at2759"/>
<dbReference type="Proteomes" id="UP000604046">
    <property type="component" value="Unassembled WGS sequence"/>
</dbReference>
<reference evidence="3" key="1">
    <citation type="submission" date="2021-02" db="EMBL/GenBank/DDBJ databases">
        <authorList>
            <person name="Dougan E. K."/>
            <person name="Rhodes N."/>
            <person name="Thang M."/>
            <person name="Chan C."/>
        </authorList>
    </citation>
    <scope>NUCLEOTIDE SEQUENCE</scope>
</reference>
<feature type="compositionally biased region" description="Low complexity" evidence="1">
    <location>
        <begin position="444"/>
        <end position="458"/>
    </location>
</feature>
<sequence length="509" mass="55763">MDTMQRTKRRAQKGLQVMALCTLGVWLLGFSRLTDWPGLVRPFSDGLGANGFRKFTHFGLGSDQDERHLSPEKVWAYQLRSALGHALTHAFGYQFQALLLALAAALVLLRGCFLLVESAKPCQVISWFVLGAAISLCALATRVSMMHAIRRIRVQKSLQFALAVACQGGTFFALFPEAAAYVLGALASMGAQHIVRLATLDVPNEADSLSGSSHIDACWWQLSAGLLGGCLCLRFRKPALQVLASVSGSAGLAFMAHWWLCFAWRMLQGEAKYETPIEHVGRMLSRCELETYKNTSRFIFVVLWILFLVAGVRLRRELVLSKDEQLSQWFQNEIRKIPADSNFVPQWPGHTGTPSLDLVEKFQKVNEPAAPSLDSLEEGPLSARSISAPLQGAVAPPQEEHDIYVPEGMEASLLHRARTTLPVLQPVHESKPLPQYNAEKKARSSSSSGSPSQRTTPSASSNSERSRRFSLGGRGDRNGRSISASSLSSLEAAAILGLPPRSAFRKSPV</sequence>
<feature type="transmembrane region" description="Helical" evidence="2">
    <location>
        <begin position="124"/>
        <end position="145"/>
    </location>
</feature>
<feature type="transmembrane region" description="Helical" evidence="2">
    <location>
        <begin position="157"/>
        <end position="175"/>
    </location>
</feature>
<keyword evidence="2" id="KW-1133">Transmembrane helix</keyword>
<gene>
    <name evidence="3" type="primary">sti1</name>
    <name evidence="3" type="ORF">SNAT2548_LOCUS2445</name>
</gene>
<keyword evidence="2" id="KW-0812">Transmembrane</keyword>
<name>A0A812I0I8_9DINO</name>
<evidence type="ECO:0000256" key="1">
    <source>
        <dbReference type="SAM" id="MobiDB-lite"/>
    </source>
</evidence>
<dbReference type="EMBL" id="CAJNDS010000143">
    <property type="protein sequence ID" value="CAE6969969.1"/>
    <property type="molecule type" value="Genomic_DNA"/>
</dbReference>
<evidence type="ECO:0000313" key="4">
    <source>
        <dbReference type="Proteomes" id="UP000604046"/>
    </source>
</evidence>
<feature type="region of interest" description="Disordered" evidence="1">
    <location>
        <begin position="423"/>
        <end position="482"/>
    </location>
</feature>
<protein>
    <submittedName>
        <fullName evidence="3">Sti1 protein</fullName>
    </submittedName>
</protein>
<accession>A0A812I0I8</accession>
<organism evidence="3 4">
    <name type="scientific">Symbiodinium natans</name>
    <dbReference type="NCBI Taxonomy" id="878477"/>
    <lineage>
        <taxon>Eukaryota</taxon>
        <taxon>Sar</taxon>
        <taxon>Alveolata</taxon>
        <taxon>Dinophyceae</taxon>
        <taxon>Suessiales</taxon>
        <taxon>Symbiodiniaceae</taxon>
        <taxon>Symbiodinium</taxon>
    </lineage>
</organism>
<comment type="caution">
    <text evidence="3">The sequence shown here is derived from an EMBL/GenBank/DDBJ whole genome shotgun (WGS) entry which is preliminary data.</text>
</comment>
<proteinExistence type="predicted"/>
<dbReference type="AlphaFoldDB" id="A0A812I0I8"/>
<evidence type="ECO:0000256" key="2">
    <source>
        <dbReference type="SAM" id="Phobius"/>
    </source>
</evidence>
<keyword evidence="4" id="KW-1185">Reference proteome</keyword>
<feature type="transmembrane region" description="Helical" evidence="2">
    <location>
        <begin position="242"/>
        <end position="260"/>
    </location>
</feature>
<evidence type="ECO:0000313" key="3">
    <source>
        <dbReference type="EMBL" id="CAE6969969.1"/>
    </source>
</evidence>